<dbReference type="CDD" id="cd00719">
    <property type="entry name" value="GIY-YIG_SF"/>
    <property type="match status" value="1"/>
</dbReference>
<sequence length="192" mass="21815">MTDFAFRKLAVKQLPTAIGVYVLCDLDNIPIYVGQSKDGIRSRVARHLTSARSDIIANRQIDVWEIAYVWAYPVAYAEDINTLEAQLFHIFNIQFPLMNGTVPPSINYGSAPNPALVVQVMPPDEINKRRDPNQRLPRQANHYAQLVDHFLTVKNSAQIARAMDAHFGRLQKYHRTLLGYAENLPEDGNDRD</sequence>
<organism evidence="2 3">
    <name type="scientific">Pseudomonas amygdali pv. lachrymans str. M301315</name>
    <dbReference type="NCBI Taxonomy" id="629260"/>
    <lineage>
        <taxon>Bacteria</taxon>
        <taxon>Pseudomonadati</taxon>
        <taxon>Pseudomonadota</taxon>
        <taxon>Gammaproteobacteria</taxon>
        <taxon>Pseudomonadales</taxon>
        <taxon>Pseudomonadaceae</taxon>
        <taxon>Pseudomonas</taxon>
        <taxon>Pseudomonas amygdali</taxon>
    </lineage>
</organism>
<reference evidence="2 3" key="1">
    <citation type="journal article" date="2011" name="PLoS Pathog.">
        <title>Dynamic evolution of pathogenicity revealed by sequencing and comparative genomics of 19 Pseudomonas syringae isolates.</title>
        <authorList>
            <person name="Baltrus D.A."/>
            <person name="Nishimura M.T."/>
            <person name="Romanchuk A."/>
            <person name="Chang J.H."/>
            <person name="Mukhtar M.S."/>
            <person name="Cherkis K."/>
            <person name="Roach J."/>
            <person name="Grant S.R."/>
            <person name="Jones C.D."/>
            <person name="Dangl J.L."/>
        </authorList>
    </citation>
    <scope>NUCLEOTIDE SEQUENCE [LARGE SCALE GENOMIC DNA]</scope>
    <source>
        <strain evidence="2 3">M301315</strain>
    </source>
</reference>
<dbReference type="RefSeq" id="WP_005743367.1">
    <property type="nucleotide sequence ID" value="NZ_CP031225.1"/>
</dbReference>
<dbReference type="InterPro" id="IPR035901">
    <property type="entry name" value="GIY-YIG_endonuc_sf"/>
</dbReference>
<dbReference type="REBASE" id="262711">
    <property type="entry name" value="Pam1315ORF18500P"/>
</dbReference>
<dbReference type="Pfam" id="PF01541">
    <property type="entry name" value="GIY-YIG"/>
    <property type="match status" value="1"/>
</dbReference>
<accession>A0AAD0LZY4</accession>
<dbReference type="PROSITE" id="PS50164">
    <property type="entry name" value="GIY_YIG"/>
    <property type="match status" value="1"/>
</dbReference>
<evidence type="ECO:0000313" key="2">
    <source>
        <dbReference type="EMBL" id="AXH57067.1"/>
    </source>
</evidence>
<dbReference type="Gene3D" id="3.40.1440.10">
    <property type="entry name" value="GIY-YIG endonuclease"/>
    <property type="match status" value="1"/>
</dbReference>
<feature type="domain" description="GIY-YIG" evidence="1">
    <location>
        <begin position="16"/>
        <end position="100"/>
    </location>
</feature>
<proteinExistence type="predicted"/>
<gene>
    <name evidence="2" type="ORF">PLA107_018495</name>
</gene>
<evidence type="ECO:0000313" key="3">
    <source>
        <dbReference type="Proteomes" id="UP000006426"/>
    </source>
</evidence>
<dbReference type="InterPro" id="IPR000305">
    <property type="entry name" value="GIY-YIG_endonuc"/>
</dbReference>
<dbReference type="Proteomes" id="UP000006426">
    <property type="component" value="Chromosome"/>
</dbReference>
<dbReference type="AlphaFoldDB" id="A0AAD0LZY4"/>
<dbReference type="EMBL" id="CP031225">
    <property type="protein sequence ID" value="AXH57067.1"/>
    <property type="molecule type" value="Genomic_DNA"/>
</dbReference>
<protein>
    <submittedName>
        <fullName evidence="2">GIY-YIG nuclease family protein</fullName>
    </submittedName>
</protein>
<evidence type="ECO:0000259" key="1">
    <source>
        <dbReference type="PROSITE" id="PS50164"/>
    </source>
</evidence>
<dbReference type="SUPFAM" id="SSF82771">
    <property type="entry name" value="GIY-YIG endonuclease"/>
    <property type="match status" value="1"/>
</dbReference>
<name>A0AAD0LZY4_PSEAV</name>